<dbReference type="EMBL" id="NPDT01000001">
    <property type="protein sequence ID" value="PJZ67604.1"/>
    <property type="molecule type" value="Genomic_DNA"/>
</dbReference>
<protein>
    <submittedName>
        <fullName evidence="1">Uncharacterized protein</fullName>
    </submittedName>
</protein>
<organism evidence="1 2">
    <name type="scientific">Leptospira wolffii</name>
    <dbReference type="NCBI Taxonomy" id="409998"/>
    <lineage>
        <taxon>Bacteria</taxon>
        <taxon>Pseudomonadati</taxon>
        <taxon>Spirochaetota</taxon>
        <taxon>Spirochaetia</taxon>
        <taxon>Leptospirales</taxon>
        <taxon>Leptospiraceae</taxon>
        <taxon>Leptospira</taxon>
    </lineage>
</organism>
<dbReference type="Proteomes" id="UP000231912">
    <property type="component" value="Unassembled WGS sequence"/>
</dbReference>
<evidence type="ECO:0000313" key="1">
    <source>
        <dbReference type="EMBL" id="PJZ67604.1"/>
    </source>
</evidence>
<comment type="caution">
    <text evidence="1">The sequence shown here is derived from an EMBL/GenBank/DDBJ whole genome shotgun (WGS) entry which is preliminary data.</text>
</comment>
<dbReference type="AlphaFoldDB" id="A0A2M9ZGU7"/>
<sequence>MVPEKPDKSACGRFKEKRRVRVEYSVQRENRVPEKLTAKRASNFRTGKILLSSLPKYHKRSFIMNPDIYHFEE</sequence>
<proteinExistence type="predicted"/>
<gene>
    <name evidence="1" type="ORF">CH371_06250</name>
</gene>
<evidence type="ECO:0000313" key="2">
    <source>
        <dbReference type="Proteomes" id="UP000231912"/>
    </source>
</evidence>
<name>A0A2M9ZGU7_9LEPT</name>
<reference evidence="1 2" key="1">
    <citation type="submission" date="2017-07" db="EMBL/GenBank/DDBJ databases">
        <title>Leptospira spp. isolated from tropical soils.</title>
        <authorList>
            <person name="Thibeaux R."/>
            <person name="Iraola G."/>
            <person name="Ferres I."/>
            <person name="Bierque E."/>
            <person name="Girault D."/>
            <person name="Soupe-Gilbert M.-E."/>
            <person name="Picardeau M."/>
            <person name="Goarant C."/>
        </authorList>
    </citation>
    <scope>NUCLEOTIDE SEQUENCE [LARGE SCALE GENOMIC DNA]</scope>
    <source>
        <strain evidence="1 2">FH2-C-A2</strain>
    </source>
</reference>
<accession>A0A2M9ZGU7</accession>